<name>W4FTF3_APHAT</name>
<dbReference type="Gene3D" id="3.30.420.10">
    <property type="entry name" value="Ribonuclease H-like superfamily/Ribonuclease H"/>
    <property type="match status" value="1"/>
</dbReference>
<organism evidence="5">
    <name type="scientific">Aphanomyces astaci</name>
    <name type="common">Crayfish plague agent</name>
    <dbReference type="NCBI Taxonomy" id="112090"/>
    <lineage>
        <taxon>Eukaryota</taxon>
        <taxon>Sar</taxon>
        <taxon>Stramenopiles</taxon>
        <taxon>Oomycota</taxon>
        <taxon>Saprolegniomycetes</taxon>
        <taxon>Saprolegniales</taxon>
        <taxon>Verrucalvaceae</taxon>
        <taxon>Aphanomyces</taxon>
    </lineage>
</organism>
<evidence type="ECO:0000256" key="3">
    <source>
        <dbReference type="SAM" id="MobiDB-lite"/>
    </source>
</evidence>
<feature type="region of interest" description="Disordered" evidence="3">
    <location>
        <begin position="1"/>
        <end position="33"/>
    </location>
</feature>
<dbReference type="PANTHER" id="PTHR13620">
    <property type="entry name" value="3-5 EXONUCLEASE"/>
    <property type="match status" value="1"/>
</dbReference>
<feature type="domain" description="3'-5' exonuclease" evidence="4">
    <location>
        <begin position="125"/>
        <end position="302"/>
    </location>
</feature>
<proteinExistence type="predicted"/>
<sequence>MKSAMVPRGFRRFSSRRSSGRRQGNAYEDDGISLNSQFGKKTLNRMNAHLAAFEDKQRGGPREPSAREVKRWEKIMAKKSERTLTPEYLAQPIFRPNSAALLHFGDKSMVDYEDKVPVGVFPGAIHVVSTAEEELQHRAALESMRVVGIDCETKPSLFRNYASSPIALVQLASHDTALLYRVRWSGAWNPNLTFPGLQHVLANKDTIKVGHGCAFDFKSLRECRVASHVVNTVDTLPVATKIGCLKPNLRALGMIWQHLQISKAMQTSNWEAPLLTNDQVEYAATDAWLARQVMLGLMQFAPSRPYLTAVHYTDSRQGDDNLMGSSNDEIVAQLLEVAQLEQHRL</sequence>
<dbReference type="InterPro" id="IPR002562">
    <property type="entry name" value="3'-5'_exonuclease_dom"/>
</dbReference>
<dbReference type="VEuPathDB" id="FungiDB:H257_13871"/>
<dbReference type="CDD" id="cd06141">
    <property type="entry name" value="WRN_exo"/>
    <property type="match status" value="1"/>
</dbReference>
<dbReference type="GO" id="GO:0008408">
    <property type="term" value="F:3'-5' exonuclease activity"/>
    <property type="evidence" value="ECO:0007669"/>
    <property type="project" value="InterPro"/>
</dbReference>
<evidence type="ECO:0000313" key="5">
    <source>
        <dbReference type="EMBL" id="ETV70795.1"/>
    </source>
</evidence>
<dbReference type="OrthoDB" id="1920326at2759"/>
<feature type="compositionally biased region" description="Basic residues" evidence="3">
    <location>
        <begin position="9"/>
        <end position="20"/>
    </location>
</feature>
<gene>
    <name evidence="5" type="ORF">H257_13871</name>
</gene>
<keyword evidence="2" id="KW-0378">Hydrolase</keyword>
<keyword evidence="1" id="KW-0540">Nuclease</keyword>
<dbReference type="GeneID" id="20815867"/>
<evidence type="ECO:0000256" key="2">
    <source>
        <dbReference type="ARBA" id="ARBA00022801"/>
    </source>
</evidence>
<dbReference type="GO" id="GO:0006139">
    <property type="term" value="P:nucleobase-containing compound metabolic process"/>
    <property type="evidence" value="ECO:0007669"/>
    <property type="project" value="InterPro"/>
</dbReference>
<dbReference type="RefSeq" id="XP_009839859.1">
    <property type="nucleotide sequence ID" value="XM_009841557.1"/>
</dbReference>
<dbReference type="SUPFAM" id="SSF53098">
    <property type="entry name" value="Ribonuclease H-like"/>
    <property type="match status" value="1"/>
</dbReference>
<dbReference type="Pfam" id="PF01612">
    <property type="entry name" value="DNA_pol_A_exo1"/>
    <property type="match status" value="1"/>
</dbReference>
<dbReference type="PANTHER" id="PTHR13620:SF104">
    <property type="entry name" value="EXONUCLEASE 3'-5' DOMAIN-CONTAINING PROTEIN 2"/>
    <property type="match status" value="1"/>
</dbReference>
<dbReference type="GO" id="GO:0003676">
    <property type="term" value="F:nucleic acid binding"/>
    <property type="evidence" value="ECO:0007669"/>
    <property type="project" value="InterPro"/>
</dbReference>
<dbReference type="EMBL" id="KI913164">
    <property type="protein sequence ID" value="ETV70795.1"/>
    <property type="molecule type" value="Genomic_DNA"/>
</dbReference>
<dbReference type="InterPro" id="IPR051132">
    <property type="entry name" value="3-5_Exonuclease_domain"/>
</dbReference>
<protein>
    <recommendedName>
        <fullName evidence="4">3'-5' exonuclease domain-containing protein</fullName>
    </recommendedName>
</protein>
<dbReference type="STRING" id="112090.W4FTF3"/>
<dbReference type="GO" id="GO:0005634">
    <property type="term" value="C:nucleus"/>
    <property type="evidence" value="ECO:0007669"/>
    <property type="project" value="TreeGrafter"/>
</dbReference>
<accession>W4FTF3</accession>
<evidence type="ECO:0000256" key="1">
    <source>
        <dbReference type="ARBA" id="ARBA00022722"/>
    </source>
</evidence>
<evidence type="ECO:0000259" key="4">
    <source>
        <dbReference type="SMART" id="SM00474"/>
    </source>
</evidence>
<dbReference type="AlphaFoldDB" id="W4FTF3"/>
<dbReference type="SMART" id="SM00474">
    <property type="entry name" value="35EXOc"/>
    <property type="match status" value="1"/>
</dbReference>
<dbReference type="InterPro" id="IPR012337">
    <property type="entry name" value="RNaseH-like_sf"/>
</dbReference>
<dbReference type="GO" id="GO:0005737">
    <property type="term" value="C:cytoplasm"/>
    <property type="evidence" value="ECO:0007669"/>
    <property type="project" value="TreeGrafter"/>
</dbReference>
<dbReference type="InterPro" id="IPR036397">
    <property type="entry name" value="RNaseH_sf"/>
</dbReference>
<reference evidence="5" key="1">
    <citation type="submission" date="2013-12" db="EMBL/GenBank/DDBJ databases">
        <title>The Genome Sequence of Aphanomyces astaci APO3.</title>
        <authorList>
            <consortium name="The Broad Institute Genomics Platform"/>
            <person name="Russ C."/>
            <person name="Tyler B."/>
            <person name="van West P."/>
            <person name="Dieguez-Uribeondo J."/>
            <person name="Young S.K."/>
            <person name="Zeng Q."/>
            <person name="Gargeya S."/>
            <person name="Fitzgerald M."/>
            <person name="Abouelleil A."/>
            <person name="Alvarado L."/>
            <person name="Chapman S.B."/>
            <person name="Gainer-Dewar J."/>
            <person name="Goldberg J."/>
            <person name="Griggs A."/>
            <person name="Gujja S."/>
            <person name="Hansen M."/>
            <person name="Howarth C."/>
            <person name="Imamovic A."/>
            <person name="Ireland A."/>
            <person name="Larimer J."/>
            <person name="McCowan C."/>
            <person name="Murphy C."/>
            <person name="Pearson M."/>
            <person name="Poon T.W."/>
            <person name="Priest M."/>
            <person name="Roberts A."/>
            <person name="Saif S."/>
            <person name="Shea T."/>
            <person name="Sykes S."/>
            <person name="Wortman J."/>
            <person name="Nusbaum C."/>
            <person name="Birren B."/>
        </authorList>
    </citation>
    <scope>NUCLEOTIDE SEQUENCE [LARGE SCALE GENOMIC DNA]</scope>
    <source>
        <strain evidence="5">APO3</strain>
    </source>
</reference>